<keyword evidence="3" id="KW-0274">FAD</keyword>
<dbReference type="InterPro" id="IPR016171">
    <property type="entry name" value="Vanillyl_alc_oxidase_C-sub2"/>
</dbReference>
<dbReference type="InterPro" id="IPR016167">
    <property type="entry name" value="FAD-bd_PCMH_sub1"/>
</dbReference>
<protein>
    <recommendedName>
        <fullName evidence="5">FAD-binding PCMH-type domain-containing protein</fullName>
    </recommendedName>
</protein>
<sequence length="484" mass="51415">VSDDLPTDQLVALADELRDLLGPGGWLDPADAPQLTVDYRGAYSGVPILIARPDTVENVRDVVRACAAAGVAVVTQGGHTSLSGGSVPTDYRPSVLLSTSRLNRITSVDPARFTITVEAGCTIEQVQQAAAAVDRHLGMDWGARGTATVGGAISTNAGGLNVLRYGPARDSVLGLEAVLADGEVFDGLRALRKDNTGYDLKHLFIGGEGTLGVVTRAILKLFPRQDHHRTLFAALADLDHVNDLYAQACALDHGGLTAFELVPESGVAGAVEVLGVVRPLETQAEWYLLARFSGSSPVDETALTFLSAAVEAGLILDAVVADTAAQEENLWLLRDELPPETLFDAKGAKFDAAVPIDRVAEFQRRAEVIAHDLCGPETVVFSFGHLGDGNLHMYVLESLERGSRLEPDLIVEATRAIDCLLWEMGGTVSAEHGVGQDLLGRVAGQKSTVELDMMRRVKEALDPDDLFNPGRGAHSAPLWKEGPG</sequence>
<feature type="non-terminal residue" evidence="6">
    <location>
        <position position="1"/>
    </location>
</feature>
<dbReference type="Gene3D" id="3.30.70.2190">
    <property type="match status" value="1"/>
</dbReference>
<dbReference type="InterPro" id="IPR004113">
    <property type="entry name" value="FAD-bd_oxidored_4_C"/>
</dbReference>
<accession>A0A381QRZ3</accession>
<evidence type="ECO:0000256" key="2">
    <source>
        <dbReference type="ARBA" id="ARBA00022630"/>
    </source>
</evidence>
<dbReference type="InterPro" id="IPR016164">
    <property type="entry name" value="FAD-linked_Oxase-like_C"/>
</dbReference>
<evidence type="ECO:0000313" key="6">
    <source>
        <dbReference type="EMBL" id="SUZ80313.1"/>
    </source>
</evidence>
<feature type="region of interest" description="Disordered" evidence="4">
    <location>
        <begin position="463"/>
        <end position="484"/>
    </location>
</feature>
<dbReference type="SUPFAM" id="SSF56176">
    <property type="entry name" value="FAD-binding/transporter-associated domain-like"/>
    <property type="match status" value="1"/>
</dbReference>
<dbReference type="PANTHER" id="PTHR43716:SF2">
    <property type="entry name" value="BLL6224 PROTEIN"/>
    <property type="match status" value="1"/>
</dbReference>
<dbReference type="SUPFAM" id="SSF55103">
    <property type="entry name" value="FAD-linked oxidases, C-terminal domain"/>
    <property type="match status" value="1"/>
</dbReference>
<evidence type="ECO:0000259" key="5">
    <source>
        <dbReference type="PROSITE" id="PS51387"/>
    </source>
</evidence>
<dbReference type="AlphaFoldDB" id="A0A381QRZ3"/>
<comment type="similarity">
    <text evidence="1">Belongs to the FAD-binding oxidoreductase/transferase type 4 family.</text>
</comment>
<name>A0A381QRZ3_9ZZZZ</name>
<dbReference type="GO" id="GO:0071949">
    <property type="term" value="F:FAD binding"/>
    <property type="evidence" value="ECO:0007669"/>
    <property type="project" value="InterPro"/>
</dbReference>
<gene>
    <name evidence="6" type="ORF">METZ01_LOCUS33167</name>
</gene>
<dbReference type="EMBL" id="UINC01001422">
    <property type="protein sequence ID" value="SUZ80313.1"/>
    <property type="molecule type" value="Genomic_DNA"/>
</dbReference>
<dbReference type="GO" id="GO:0003824">
    <property type="term" value="F:catalytic activity"/>
    <property type="evidence" value="ECO:0007669"/>
    <property type="project" value="InterPro"/>
</dbReference>
<proteinExistence type="inferred from homology"/>
<dbReference type="Pfam" id="PF01565">
    <property type="entry name" value="FAD_binding_4"/>
    <property type="match status" value="1"/>
</dbReference>
<dbReference type="InterPro" id="IPR016169">
    <property type="entry name" value="FAD-bd_PCMH_sub2"/>
</dbReference>
<reference evidence="6" key="1">
    <citation type="submission" date="2018-05" db="EMBL/GenBank/DDBJ databases">
        <authorList>
            <person name="Lanie J.A."/>
            <person name="Ng W.-L."/>
            <person name="Kazmierczak K.M."/>
            <person name="Andrzejewski T.M."/>
            <person name="Davidsen T.M."/>
            <person name="Wayne K.J."/>
            <person name="Tettelin H."/>
            <person name="Glass J.I."/>
            <person name="Rusch D."/>
            <person name="Podicherti R."/>
            <person name="Tsui H.-C.T."/>
            <person name="Winkler M.E."/>
        </authorList>
    </citation>
    <scope>NUCLEOTIDE SEQUENCE</scope>
</reference>
<organism evidence="6">
    <name type="scientific">marine metagenome</name>
    <dbReference type="NCBI Taxonomy" id="408172"/>
    <lineage>
        <taxon>unclassified sequences</taxon>
        <taxon>metagenomes</taxon>
        <taxon>ecological metagenomes</taxon>
    </lineage>
</organism>
<dbReference type="Gene3D" id="1.10.45.10">
    <property type="entry name" value="Vanillyl-alcohol Oxidase, Chain A, domain 4"/>
    <property type="match status" value="1"/>
</dbReference>
<dbReference type="InterPro" id="IPR036318">
    <property type="entry name" value="FAD-bd_PCMH-like_sf"/>
</dbReference>
<dbReference type="Gene3D" id="3.30.465.10">
    <property type="match status" value="1"/>
</dbReference>
<dbReference type="Gene3D" id="3.30.70.2740">
    <property type="match status" value="1"/>
</dbReference>
<dbReference type="Gene3D" id="3.30.43.10">
    <property type="entry name" value="Uridine Diphospho-n-acetylenolpyruvylglucosamine Reductase, domain 2"/>
    <property type="match status" value="1"/>
</dbReference>
<dbReference type="InterPro" id="IPR006094">
    <property type="entry name" value="Oxid_FAD_bind_N"/>
</dbReference>
<dbReference type="PROSITE" id="PS51387">
    <property type="entry name" value="FAD_PCMH"/>
    <property type="match status" value="1"/>
</dbReference>
<keyword evidence="2" id="KW-0285">Flavoprotein</keyword>
<evidence type="ECO:0000256" key="1">
    <source>
        <dbReference type="ARBA" id="ARBA00008000"/>
    </source>
</evidence>
<dbReference type="GO" id="GO:0022904">
    <property type="term" value="P:respiratory electron transport chain"/>
    <property type="evidence" value="ECO:0007669"/>
    <property type="project" value="TreeGrafter"/>
</dbReference>
<dbReference type="InterPro" id="IPR016166">
    <property type="entry name" value="FAD-bd_PCMH"/>
</dbReference>
<dbReference type="Pfam" id="PF02913">
    <property type="entry name" value="FAD-oxidase_C"/>
    <property type="match status" value="1"/>
</dbReference>
<evidence type="ECO:0000256" key="3">
    <source>
        <dbReference type="ARBA" id="ARBA00022827"/>
    </source>
</evidence>
<feature type="domain" description="FAD-binding PCMH-type" evidence="5">
    <location>
        <begin position="43"/>
        <end position="224"/>
    </location>
</feature>
<evidence type="ECO:0000256" key="4">
    <source>
        <dbReference type="SAM" id="MobiDB-lite"/>
    </source>
</evidence>
<dbReference type="InterPro" id="IPR051264">
    <property type="entry name" value="FAD-oxidored/transferase_4"/>
</dbReference>
<dbReference type="PANTHER" id="PTHR43716">
    <property type="entry name" value="D-2-HYDROXYGLUTARATE DEHYDROGENASE, MITOCHONDRIAL"/>
    <property type="match status" value="1"/>
</dbReference>